<dbReference type="eggNOG" id="COG1983">
    <property type="taxonomic scope" value="Bacteria"/>
</dbReference>
<evidence type="ECO:0000313" key="3">
    <source>
        <dbReference type="EMBL" id="ABV35379.1"/>
    </source>
</evidence>
<dbReference type="AlphaFoldDB" id="A8FRA6"/>
<protein>
    <submittedName>
        <fullName evidence="3">Phage shock protein C, PspC</fullName>
    </submittedName>
</protein>
<evidence type="ECO:0000256" key="1">
    <source>
        <dbReference type="SAM" id="Phobius"/>
    </source>
</evidence>
<dbReference type="InterPro" id="IPR007168">
    <property type="entry name" value="Phageshock_PspC_N"/>
</dbReference>
<feature type="transmembrane region" description="Helical" evidence="1">
    <location>
        <begin position="41"/>
        <end position="65"/>
    </location>
</feature>
<name>A8FRA6_SHESH</name>
<dbReference type="KEGG" id="sse:Ssed_0768"/>
<sequence length="72" mass="8169">MSSFSSMDKLISRLTQPKSLVCGVAAMTADKFNWSCLWTRVVWAALVLMNPAMGLLIYFVLALVLPKWERNF</sequence>
<gene>
    <name evidence="3" type="ordered locus">Ssed_0768</name>
</gene>
<organism evidence="3 4">
    <name type="scientific">Shewanella sediminis (strain HAW-EB3)</name>
    <dbReference type="NCBI Taxonomy" id="425104"/>
    <lineage>
        <taxon>Bacteria</taxon>
        <taxon>Pseudomonadati</taxon>
        <taxon>Pseudomonadota</taxon>
        <taxon>Gammaproteobacteria</taxon>
        <taxon>Alteromonadales</taxon>
        <taxon>Shewanellaceae</taxon>
        <taxon>Shewanella</taxon>
    </lineage>
</organism>
<dbReference type="STRING" id="425104.Ssed_0768"/>
<keyword evidence="1" id="KW-0812">Transmembrane</keyword>
<keyword evidence="1" id="KW-0472">Membrane</keyword>
<dbReference type="RefSeq" id="WP_012141115.1">
    <property type="nucleotide sequence ID" value="NC_009831.1"/>
</dbReference>
<dbReference type="Proteomes" id="UP000002015">
    <property type="component" value="Chromosome"/>
</dbReference>
<proteinExistence type="predicted"/>
<reference evidence="3 4" key="1">
    <citation type="submission" date="2007-08" db="EMBL/GenBank/DDBJ databases">
        <title>Complete sequence of Shewanella sediminis HAW-EB3.</title>
        <authorList>
            <consortium name="US DOE Joint Genome Institute"/>
            <person name="Copeland A."/>
            <person name="Lucas S."/>
            <person name="Lapidus A."/>
            <person name="Barry K."/>
            <person name="Glavina del Rio T."/>
            <person name="Dalin E."/>
            <person name="Tice H."/>
            <person name="Pitluck S."/>
            <person name="Chertkov O."/>
            <person name="Brettin T."/>
            <person name="Bruce D."/>
            <person name="Detter J.C."/>
            <person name="Han C."/>
            <person name="Schmutz J."/>
            <person name="Larimer F."/>
            <person name="Land M."/>
            <person name="Hauser L."/>
            <person name="Kyrpides N."/>
            <person name="Kim E."/>
            <person name="Zhao J.-S."/>
            <person name="Richardson P."/>
        </authorList>
    </citation>
    <scope>NUCLEOTIDE SEQUENCE [LARGE SCALE GENOMIC DNA]</scope>
    <source>
        <strain evidence="3 4">HAW-EB3</strain>
    </source>
</reference>
<keyword evidence="1" id="KW-1133">Transmembrane helix</keyword>
<evidence type="ECO:0000313" key="4">
    <source>
        <dbReference type="Proteomes" id="UP000002015"/>
    </source>
</evidence>
<keyword evidence="4" id="KW-1185">Reference proteome</keyword>
<dbReference type="EMBL" id="CP000821">
    <property type="protein sequence ID" value="ABV35379.1"/>
    <property type="molecule type" value="Genomic_DNA"/>
</dbReference>
<accession>A8FRA6</accession>
<feature type="domain" description="Phage shock protein PspC N-terminal" evidence="2">
    <location>
        <begin position="18"/>
        <end position="67"/>
    </location>
</feature>
<dbReference type="HOGENOM" id="CLU_2828844_0_0_6"/>
<evidence type="ECO:0000259" key="2">
    <source>
        <dbReference type="Pfam" id="PF04024"/>
    </source>
</evidence>
<dbReference type="Pfam" id="PF04024">
    <property type="entry name" value="PspC"/>
    <property type="match status" value="1"/>
</dbReference>